<protein>
    <submittedName>
        <fullName evidence="1">Pyridoxamine 5'-phosphate oxidase family protein</fullName>
    </submittedName>
</protein>
<name>A0ABP7BIA6_9ACTN</name>
<dbReference type="Proteomes" id="UP001500902">
    <property type="component" value="Unassembled WGS sequence"/>
</dbReference>
<dbReference type="EMBL" id="BAAAZP010000049">
    <property type="protein sequence ID" value="GAA3661531.1"/>
    <property type="molecule type" value="Genomic_DNA"/>
</dbReference>
<proteinExistence type="predicted"/>
<dbReference type="Gene3D" id="2.30.110.10">
    <property type="entry name" value="Electron Transport, Fmn-binding Protein, Chain A"/>
    <property type="match status" value="1"/>
</dbReference>
<reference evidence="2" key="1">
    <citation type="journal article" date="2019" name="Int. J. Syst. Evol. Microbiol.">
        <title>The Global Catalogue of Microorganisms (GCM) 10K type strain sequencing project: providing services to taxonomists for standard genome sequencing and annotation.</title>
        <authorList>
            <consortium name="The Broad Institute Genomics Platform"/>
            <consortium name="The Broad Institute Genome Sequencing Center for Infectious Disease"/>
            <person name="Wu L."/>
            <person name="Ma J."/>
        </authorList>
    </citation>
    <scope>NUCLEOTIDE SEQUENCE [LARGE SCALE GENOMIC DNA]</scope>
    <source>
        <strain evidence="2">JCM 16904</strain>
    </source>
</reference>
<dbReference type="PANTHER" id="PTHR42815">
    <property type="entry name" value="FAD-BINDING, PUTATIVE (AFU_ORTHOLOGUE AFUA_6G07600)-RELATED"/>
    <property type="match status" value="1"/>
</dbReference>
<sequence length="301" mass="32582">MLHHGEHAVQRRAGLTADGWGSAVVGATIPPVAADFLRLQRLAVVAAADDAGAAWAGLITGPPGFVTAPDERTLIADRLPGAGDPLADLFDTEQGIGMLMIEPASRKRMRVNGRARRDGDRLVVRTTQVYSNCPKYIQTRTYVDESPSTRRAAAVAGELTADQQRWIATADTFFIGTYVTGHGADASHRGGNPGFVTVTGGRRLTWPDYVGNSMFMTLGNLELEPRCGLLFADWENGKTLHLTGRARVDWDPDRAAAVPGAQRLVDFDIERAVQVTGGIPQRWSFGKYSRFNPAPAVEKET</sequence>
<dbReference type="InterPro" id="IPR012349">
    <property type="entry name" value="Split_barrel_FMN-bd"/>
</dbReference>
<dbReference type="RefSeq" id="WP_344876565.1">
    <property type="nucleotide sequence ID" value="NZ_BAAAZP010000049.1"/>
</dbReference>
<comment type="caution">
    <text evidence="1">The sequence shown here is derived from an EMBL/GenBank/DDBJ whole genome shotgun (WGS) entry which is preliminary data.</text>
</comment>
<organism evidence="1 2">
    <name type="scientific">Nonomuraea antimicrobica</name>
    <dbReference type="NCBI Taxonomy" id="561173"/>
    <lineage>
        <taxon>Bacteria</taxon>
        <taxon>Bacillati</taxon>
        <taxon>Actinomycetota</taxon>
        <taxon>Actinomycetes</taxon>
        <taxon>Streptosporangiales</taxon>
        <taxon>Streptosporangiaceae</taxon>
        <taxon>Nonomuraea</taxon>
    </lineage>
</organism>
<dbReference type="PANTHER" id="PTHR42815:SF2">
    <property type="entry name" value="FAD-BINDING, PUTATIVE (AFU_ORTHOLOGUE AFUA_6G07600)-RELATED"/>
    <property type="match status" value="1"/>
</dbReference>
<keyword evidence="2" id="KW-1185">Reference proteome</keyword>
<gene>
    <name evidence="1" type="ORF">GCM10022224_026290</name>
</gene>
<dbReference type="SUPFAM" id="SSF50475">
    <property type="entry name" value="FMN-binding split barrel"/>
    <property type="match status" value="1"/>
</dbReference>
<accession>A0ABP7BIA6</accession>
<evidence type="ECO:0000313" key="2">
    <source>
        <dbReference type="Proteomes" id="UP001500902"/>
    </source>
</evidence>
<evidence type="ECO:0000313" key="1">
    <source>
        <dbReference type="EMBL" id="GAA3661531.1"/>
    </source>
</evidence>